<protein>
    <submittedName>
        <fullName evidence="2">Uncharacterized protein</fullName>
    </submittedName>
</protein>
<gene>
    <name evidence="2" type="ORF">VFH_VI130480</name>
</gene>
<feature type="coiled-coil region" evidence="1">
    <location>
        <begin position="47"/>
        <end position="78"/>
    </location>
</feature>
<sequence>MMHLDLERENYIIEKKLVELWKKAELFDSLQEEVKQYSSPITLTTHIVELKASLVEGNERLKKASEDAVKACRDFEEDQKSIQWKKDNRSKVMKASRKTCLLQERSIRSSSSELWNSCIVSGIRRWSRNEDFVPTFLQC</sequence>
<evidence type="ECO:0000256" key="1">
    <source>
        <dbReference type="SAM" id="Coils"/>
    </source>
</evidence>
<evidence type="ECO:0000313" key="2">
    <source>
        <dbReference type="EMBL" id="CAI8618593.1"/>
    </source>
</evidence>
<reference evidence="2 3" key="1">
    <citation type="submission" date="2023-01" db="EMBL/GenBank/DDBJ databases">
        <authorList>
            <person name="Kreplak J."/>
        </authorList>
    </citation>
    <scope>NUCLEOTIDE SEQUENCE [LARGE SCALE GENOMIC DNA]</scope>
</reference>
<keyword evidence="3" id="KW-1185">Reference proteome</keyword>
<dbReference type="Proteomes" id="UP001157006">
    <property type="component" value="Chromosome 6"/>
</dbReference>
<organism evidence="2 3">
    <name type="scientific">Vicia faba</name>
    <name type="common">Broad bean</name>
    <name type="synonym">Faba vulgaris</name>
    <dbReference type="NCBI Taxonomy" id="3906"/>
    <lineage>
        <taxon>Eukaryota</taxon>
        <taxon>Viridiplantae</taxon>
        <taxon>Streptophyta</taxon>
        <taxon>Embryophyta</taxon>
        <taxon>Tracheophyta</taxon>
        <taxon>Spermatophyta</taxon>
        <taxon>Magnoliopsida</taxon>
        <taxon>eudicotyledons</taxon>
        <taxon>Gunneridae</taxon>
        <taxon>Pentapetalae</taxon>
        <taxon>rosids</taxon>
        <taxon>fabids</taxon>
        <taxon>Fabales</taxon>
        <taxon>Fabaceae</taxon>
        <taxon>Papilionoideae</taxon>
        <taxon>50 kb inversion clade</taxon>
        <taxon>NPAAA clade</taxon>
        <taxon>Hologalegina</taxon>
        <taxon>IRL clade</taxon>
        <taxon>Fabeae</taxon>
        <taxon>Vicia</taxon>
    </lineage>
</organism>
<evidence type="ECO:0000313" key="3">
    <source>
        <dbReference type="Proteomes" id="UP001157006"/>
    </source>
</evidence>
<keyword evidence="1" id="KW-0175">Coiled coil</keyword>
<name>A0AAV1B8L1_VICFA</name>
<proteinExistence type="predicted"/>
<dbReference type="AlphaFoldDB" id="A0AAV1B8L1"/>
<dbReference type="EMBL" id="OX451741">
    <property type="protein sequence ID" value="CAI8618593.1"/>
    <property type="molecule type" value="Genomic_DNA"/>
</dbReference>
<accession>A0AAV1B8L1</accession>